<dbReference type="EMBL" id="JBHSLD010000024">
    <property type="protein sequence ID" value="MFC5382331.1"/>
    <property type="molecule type" value="Genomic_DNA"/>
</dbReference>
<gene>
    <name evidence="2" type="ORF">ACFPJ6_16320</name>
</gene>
<evidence type="ECO:0000313" key="3">
    <source>
        <dbReference type="Proteomes" id="UP001596122"/>
    </source>
</evidence>
<feature type="transmembrane region" description="Helical" evidence="1">
    <location>
        <begin position="16"/>
        <end position="36"/>
    </location>
</feature>
<evidence type="ECO:0000313" key="2">
    <source>
        <dbReference type="EMBL" id="MFC5382331.1"/>
    </source>
</evidence>
<reference evidence="3" key="1">
    <citation type="journal article" date="2019" name="Int. J. Syst. Evol. Microbiol.">
        <title>The Global Catalogue of Microorganisms (GCM) 10K type strain sequencing project: providing services to taxonomists for standard genome sequencing and annotation.</title>
        <authorList>
            <consortium name="The Broad Institute Genomics Platform"/>
            <consortium name="The Broad Institute Genome Sequencing Center for Infectious Disease"/>
            <person name="Wu L."/>
            <person name="Ma J."/>
        </authorList>
    </citation>
    <scope>NUCLEOTIDE SEQUENCE [LARGE SCALE GENOMIC DNA]</scope>
    <source>
        <strain evidence="3">CCUG 43114</strain>
    </source>
</reference>
<dbReference type="Pfam" id="PF09656">
    <property type="entry name" value="PGPGW"/>
    <property type="match status" value="1"/>
</dbReference>
<name>A0ABW0GU43_9MICO</name>
<keyword evidence="1" id="KW-1133">Transmembrane helix</keyword>
<organism evidence="2 3">
    <name type="scientific">Aquipuribacter nitratireducens</name>
    <dbReference type="NCBI Taxonomy" id="650104"/>
    <lineage>
        <taxon>Bacteria</taxon>
        <taxon>Bacillati</taxon>
        <taxon>Actinomycetota</taxon>
        <taxon>Actinomycetes</taxon>
        <taxon>Micrococcales</taxon>
        <taxon>Intrasporangiaceae</taxon>
        <taxon>Aquipuribacter</taxon>
    </lineage>
</organism>
<keyword evidence="1" id="KW-0472">Membrane</keyword>
<keyword evidence="3" id="KW-1185">Reference proteome</keyword>
<sequence>MSVREAIRRSRHTDRVYRVLVGVLGGLVVLVGIVLMPLPGPGTLIVLGGLAILATEFEGARRASRRLRRVAEDAVRRARRARERRRAR</sequence>
<evidence type="ECO:0000256" key="1">
    <source>
        <dbReference type="SAM" id="Phobius"/>
    </source>
</evidence>
<dbReference type="RefSeq" id="WP_340271695.1">
    <property type="nucleotide sequence ID" value="NZ_JBBEOG010000014.1"/>
</dbReference>
<proteinExistence type="predicted"/>
<protein>
    <submittedName>
        <fullName evidence="2">PGPGW domain-containing protein</fullName>
    </submittedName>
</protein>
<feature type="transmembrane region" description="Helical" evidence="1">
    <location>
        <begin position="42"/>
        <end position="60"/>
    </location>
</feature>
<keyword evidence="1" id="KW-0812">Transmembrane</keyword>
<accession>A0ABW0GU43</accession>
<dbReference type="InterPro" id="IPR019099">
    <property type="entry name" value="Uncharacterised_PGPGW_TM"/>
</dbReference>
<dbReference type="Proteomes" id="UP001596122">
    <property type="component" value="Unassembled WGS sequence"/>
</dbReference>
<comment type="caution">
    <text evidence="2">The sequence shown here is derived from an EMBL/GenBank/DDBJ whole genome shotgun (WGS) entry which is preliminary data.</text>
</comment>